<evidence type="ECO:0000313" key="7">
    <source>
        <dbReference type="EMBL" id="PON69945.1"/>
    </source>
</evidence>
<dbReference type="Proteomes" id="UP000237105">
    <property type="component" value="Unassembled WGS sequence"/>
</dbReference>
<evidence type="ECO:0000259" key="5">
    <source>
        <dbReference type="Pfam" id="PF00082"/>
    </source>
</evidence>
<dbReference type="InterPro" id="IPR041469">
    <property type="entry name" value="Subtilisin-like_FN3"/>
</dbReference>
<dbReference type="CDD" id="cd02120">
    <property type="entry name" value="PA_subtilisin_like"/>
    <property type="match status" value="1"/>
</dbReference>
<reference evidence="8" key="1">
    <citation type="submission" date="2016-06" db="EMBL/GenBank/DDBJ databases">
        <title>Parallel loss of symbiosis genes in relatives of nitrogen-fixing non-legume Parasponia.</title>
        <authorList>
            <person name="Van Velzen R."/>
            <person name="Holmer R."/>
            <person name="Bu F."/>
            <person name="Rutten L."/>
            <person name="Van Zeijl A."/>
            <person name="Liu W."/>
            <person name="Santuari L."/>
            <person name="Cao Q."/>
            <person name="Sharma T."/>
            <person name="Shen D."/>
            <person name="Roswanjaya Y."/>
            <person name="Wardhani T."/>
            <person name="Kalhor M.S."/>
            <person name="Jansen J."/>
            <person name="Van den Hoogen J."/>
            <person name="Gungor B."/>
            <person name="Hartog M."/>
            <person name="Hontelez J."/>
            <person name="Verver J."/>
            <person name="Yang W.-C."/>
            <person name="Schijlen E."/>
            <person name="Repin R."/>
            <person name="Schilthuizen M."/>
            <person name="Schranz E."/>
            <person name="Heidstra R."/>
            <person name="Miyata K."/>
            <person name="Fedorova E."/>
            <person name="Kohlen W."/>
            <person name="Bisseling T."/>
            <person name="Smit S."/>
            <person name="Geurts R."/>
        </authorList>
    </citation>
    <scope>NUCLEOTIDE SEQUENCE [LARGE SCALE GENOMIC DNA]</scope>
    <source>
        <strain evidence="8">cv. WU1-14</strain>
    </source>
</reference>
<dbReference type="OrthoDB" id="206201at2759"/>
<keyword evidence="3" id="KW-0732">Signal</keyword>
<evidence type="ECO:0000256" key="3">
    <source>
        <dbReference type="ARBA" id="ARBA00022729"/>
    </source>
</evidence>
<dbReference type="InterPro" id="IPR000209">
    <property type="entry name" value="Peptidase_S8/S53_dom"/>
</dbReference>
<dbReference type="STRING" id="3476.A0A2P5D9H8"/>
<dbReference type="Gene3D" id="2.60.40.2310">
    <property type="match status" value="1"/>
</dbReference>
<proteinExistence type="inferred from homology"/>
<name>A0A2P5D9H8_PARAD</name>
<dbReference type="EMBL" id="JXTB01000053">
    <property type="protein sequence ID" value="PON69945.1"/>
    <property type="molecule type" value="Genomic_DNA"/>
</dbReference>
<dbReference type="Gene3D" id="3.50.30.30">
    <property type="match status" value="1"/>
</dbReference>
<comment type="caution">
    <text evidence="7">The sequence shown here is derived from an EMBL/GenBank/DDBJ whole genome shotgun (WGS) entry which is preliminary data.</text>
</comment>
<dbReference type="InterPro" id="IPR045051">
    <property type="entry name" value="SBT"/>
</dbReference>
<feature type="domain" description="Peptidase S8/S53" evidence="5">
    <location>
        <begin position="103"/>
        <end position="385"/>
    </location>
</feature>
<gene>
    <name evidence="7" type="ORF">PanWU01x14_084090</name>
</gene>
<dbReference type="Pfam" id="PF17766">
    <property type="entry name" value="fn3_6"/>
    <property type="match status" value="1"/>
</dbReference>
<dbReference type="PROSITE" id="PS51892">
    <property type="entry name" value="SUBTILASE"/>
    <property type="match status" value="1"/>
</dbReference>
<dbReference type="GO" id="GO:0006508">
    <property type="term" value="P:proteolysis"/>
    <property type="evidence" value="ECO:0007669"/>
    <property type="project" value="InterPro"/>
</dbReference>
<dbReference type="InterPro" id="IPR036852">
    <property type="entry name" value="Peptidase_S8/S53_dom_sf"/>
</dbReference>
<dbReference type="Gene3D" id="3.40.50.200">
    <property type="entry name" value="Peptidase S8/S53 domain"/>
    <property type="match status" value="1"/>
</dbReference>
<dbReference type="PANTHER" id="PTHR10795">
    <property type="entry name" value="PROPROTEIN CONVERTASE SUBTILISIN/KEXIN"/>
    <property type="match status" value="1"/>
</dbReference>
<comment type="caution">
    <text evidence="4">Lacks conserved residue(s) required for the propagation of feature annotation.</text>
</comment>
<evidence type="ECO:0000259" key="6">
    <source>
        <dbReference type="Pfam" id="PF17766"/>
    </source>
</evidence>
<accession>A0A2P5D9H8</accession>
<comment type="similarity">
    <text evidence="2 4">Belongs to the peptidase S8 family.</text>
</comment>
<sequence length="556" mass="59014">MKDSGLHRQNGKENGKLRATSLETSGTSFFQIGFQFPKVTTNTHRQGIRRDNGTYTASIAAGQEVKGASYFGQGLGLLRGGAQMQELRCIKFALTADVLVLISKGILTVASAGNDGPYRASVTNNAPWLLTGGASTIDRKFVSKLVLGNGKIFEGNAIHSFDLNGTMFPLIWGGDAANFSGNAHPESASHCSASTLDSQKVKGKFALCEGFSIDGVAEADGAGAIMTAINLDDTAPFSFPVTLLSKEEIAQVLAYIKSSQNPEATILVSEAMKDFNAPEVAPFSGKGPSLLLSPDILMQPDLTAPGVNILVAWSPVGLQSSSQRSTPYSIRSGTSEATAHIAGAAAFVKANHPSWSAAVIKSALMTTANAMEPTKHQLENEFAYGSGLLNPTKAVDPGLVYDASDKDYVEFLCKQGFNTTLLRLVTGNKSVRKSTKPGRGWDLNYPSFMLAAQDGHKISGNFVRIVTNVGSPNSTYHVSIDKPDFVDVKVDPSVLIFATLGEEKSFVVSVNGPNISQVPIISCSVTWEDGVHLVRAPLVIYKSQASIIAHNLPISP</sequence>
<feature type="domain" description="Subtilisin-like protease fibronectin type-III" evidence="6">
    <location>
        <begin position="442"/>
        <end position="540"/>
    </location>
</feature>
<dbReference type="GO" id="GO:0005576">
    <property type="term" value="C:extracellular region"/>
    <property type="evidence" value="ECO:0007669"/>
    <property type="project" value="UniProtKB-SubCell"/>
</dbReference>
<evidence type="ECO:0000256" key="1">
    <source>
        <dbReference type="ARBA" id="ARBA00004613"/>
    </source>
</evidence>
<organism evidence="7 8">
    <name type="scientific">Parasponia andersonii</name>
    <name type="common">Sponia andersonii</name>
    <dbReference type="NCBI Taxonomy" id="3476"/>
    <lineage>
        <taxon>Eukaryota</taxon>
        <taxon>Viridiplantae</taxon>
        <taxon>Streptophyta</taxon>
        <taxon>Embryophyta</taxon>
        <taxon>Tracheophyta</taxon>
        <taxon>Spermatophyta</taxon>
        <taxon>Magnoliopsida</taxon>
        <taxon>eudicotyledons</taxon>
        <taxon>Gunneridae</taxon>
        <taxon>Pentapetalae</taxon>
        <taxon>rosids</taxon>
        <taxon>fabids</taxon>
        <taxon>Rosales</taxon>
        <taxon>Cannabaceae</taxon>
        <taxon>Parasponia</taxon>
    </lineage>
</organism>
<evidence type="ECO:0000256" key="4">
    <source>
        <dbReference type="PROSITE-ProRule" id="PRU01240"/>
    </source>
</evidence>
<dbReference type="Pfam" id="PF00082">
    <property type="entry name" value="Peptidase_S8"/>
    <property type="match status" value="1"/>
</dbReference>
<comment type="subcellular location">
    <subcellularLocation>
        <location evidence="1">Secreted</location>
    </subcellularLocation>
</comment>
<dbReference type="AlphaFoldDB" id="A0A2P5D9H8"/>
<dbReference type="GO" id="GO:0004252">
    <property type="term" value="F:serine-type endopeptidase activity"/>
    <property type="evidence" value="ECO:0007669"/>
    <property type="project" value="InterPro"/>
</dbReference>
<dbReference type="SUPFAM" id="SSF52743">
    <property type="entry name" value="Subtilisin-like"/>
    <property type="match status" value="1"/>
</dbReference>
<protein>
    <submittedName>
        <fullName evidence="7">Peptidase S8, subtilisin-related</fullName>
    </submittedName>
</protein>
<evidence type="ECO:0000313" key="8">
    <source>
        <dbReference type="Proteomes" id="UP000237105"/>
    </source>
</evidence>
<evidence type="ECO:0000256" key="2">
    <source>
        <dbReference type="ARBA" id="ARBA00011073"/>
    </source>
</evidence>
<keyword evidence="8" id="KW-1185">Reference proteome</keyword>